<feature type="transmembrane region" description="Helical" evidence="1">
    <location>
        <begin position="94"/>
        <end position="112"/>
    </location>
</feature>
<keyword evidence="1" id="KW-0812">Transmembrane</keyword>
<keyword evidence="5" id="KW-1185">Reference proteome</keyword>
<keyword evidence="1" id="KW-1133">Transmembrane helix</keyword>
<dbReference type="EMBL" id="JBEXAC010000002">
    <property type="protein sequence ID" value="MET7000394.1"/>
    <property type="molecule type" value="Genomic_DNA"/>
</dbReference>
<dbReference type="Pfam" id="PF16344">
    <property type="entry name" value="FecR_C"/>
    <property type="match status" value="1"/>
</dbReference>
<dbReference type="InterPro" id="IPR032508">
    <property type="entry name" value="FecR_C"/>
</dbReference>
<feature type="domain" description="FecR protein" evidence="2">
    <location>
        <begin position="128"/>
        <end position="220"/>
    </location>
</feature>
<dbReference type="Gene3D" id="2.60.120.1440">
    <property type="match status" value="1"/>
</dbReference>
<dbReference type="PANTHER" id="PTHR30273:SF2">
    <property type="entry name" value="PROTEIN FECR"/>
    <property type="match status" value="1"/>
</dbReference>
<dbReference type="Pfam" id="PF04773">
    <property type="entry name" value="FecR"/>
    <property type="match status" value="1"/>
</dbReference>
<keyword evidence="1" id="KW-0472">Membrane</keyword>
<accession>A0ABV2TBI5</accession>
<gene>
    <name evidence="4" type="ORF">ABR189_23585</name>
</gene>
<evidence type="ECO:0000313" key="5">
    <source>
        <dbReference type="Proteomes" id="UP001549749"/>
    </source>
</evidence>
<reference evidence="4 5" key="1">
    <citation type="submission" date="2024-06" db="EMBL/GenBank/DDBJ databases">
        <title>Chitinophaga defluvii sp. nov., isolated from municipal sewage.</title>
        <authorList>
            <person name="Zhang L."/>
        </authorList>
    </citation>
    <scope>NUCLEOTIDE SEQUENCE [LARGE SCALE GENOMIC DNA]</scope>
    <source>
        <strain evidence="4 5">H8</strain>
    </source>
</reference>
<name>A0ABV2TBI5_9BACT</name>
<dbReference type="RefSeq" id="WP_354662953.1">
    <property type="nucleotide sequence ID" value="NZ_JBEXAC010000002.1"/>
</dbReference>
<proteinExistence type="predicted"/>
<dbReference type="InterPro" id="IPR012373">
    <property type="entry name" value="Ferrdict_sens_TM"/>
</dbReference>
<evidence type="ECO:0000259" key="2">
    <source>
        <dbReference type="Pfam" id="PF04773"/>
    </source>
</evidence>
<evidence type="ECO:0000313" key="4">
    <source>
        <dbReference type="EMBL" id="MET7000394.1"/>
    </source>
</evidence>
<dbReference type="PANTHER" id="PTHR30273">
    <property type="entry name" value="PERIPLASMIC SIGNAL SENSOR AND SIGMA FACTOR ACTIVATOR FECR-RELATED"/>
    <property type="match status" value="1"/>
</dbReference>
<dbReference type="Gene3D" id="3.55.50.30">
    <property type="match status" value="1"/>
</dbReference>
<sequence>MKLEPEQIKILFRKVLKGTATADESEQLLNYLEQERHDMDDLLLPYGEWAGTEDNRLPEGVRERILTSVLKQTPVTGEGLDKTRAGRTIKMSYWLSRVAVVFVLILAGWGLFRKQSKPGNKTWIVFAAAKGERRTMMLPDSSKVLLNAGSQVAFQTDFAGNERCVKLTGEAYFEVKHDPRKPFIVLSDLVRTTVLGTAFNVKAYPEDKSIDITVINGKVKVAQTGKDEKQLTPVILTKGMHVGYQTRDTLFRVSKVDAAAMVGWKDNKLVFEEATLEEICNTLARNYNVKFTTTTPVVWQHKYSLTFDQLTLDESLDQLRLLGALTFQRKDSIVVLRDKH</sequence>
<dbReference type="Proteomes" id="UP001549749">
    <property type="component" value="Unassembled WGS sequence"/>
</dbReference>
<evidence type="ECO:0000259" key="3">
    <source>
        <dbReference type="Pfam" id="PF16344"/>
    </source>
</evidence>
<protein>
    <submittedName>
        <fullName evidence="4">FecR domain-containing protein</fullName>
    </submittedName>
</protein>
<evidence type="ECO:0000256" key="1">
    <source>
        <dbReference type="SAM" id="Phobius"/>
    </source>
</evidence>
<comment type="caution">
    <text evidence="4">The sequence shown here is derived from an EMBL/GenBank/DDBJ whole genome shotgun (WGS) entry which is preliminary data.</text>
</comment>
<feature type="domain" description="Protein FecR C-terminal" evidence="3">
    <location>
        <begin position="268"/>
        <end position="334"/>
    </location>
</feature>
<dbReference type="PIRSF" id="PIRSF018266">
    <property type="entry name" value="FecR"/>
    <property type="match status" value="1"/>
</dbReference>
<organism evidence="4 5">
    <name type="scientific">Chitinophaga defluvii</name>
    <dbReference type="NCBI Taxonomy" id="3163343"/>
    <lineage>
        <taxon>Bacteria</taxon>
        <taxon>Pseudomonadati</taxon>
        <taxon>Bacteroidota</taxon>
        <taxon>Chitinophagia</taxon>
        <taxon>Chitinophagales</taxon>
        <taxon>Chitinophagaceae</taxon>
        <taxon>Chitinophaga</taxon>
    </lineage>
</organism>
<dbReference type="InterPro" id="IPR006860">
    <property type="entry name" value="FecR"/>
</dbReference>